<protein>
    <submittedName>
        <fullName evidence="5">Endo-1,4-beta-xylanase B</fullName>
    </submittedName>
</protein>
<feature type="region of interest" description="Disordered" evidence="2">
    <location>
        <begin position="65"/>
        <end position="86"/>
    </location>
</feature>
<evidence type="ECO:0000313" key="6">
    <source>
        <dbReference type="Proteomes" id="UP000006222"/>
    </source>
</evidence>
<dbReference type="GO" id="GO:0008236">
    <property type="term" value="F:serine-type peptidase activity"/>
    <property type="evidence" value="ECO:0007669"/>
    <property type="project" value="InterPro"/>
</dbReference>
<evidence type="ECO:0000313" key="5">
    <source>
        <dbReference type="EMBL" id="EGF25431.1"/>
    </source>
</evidence>
<dbReference type="AlphaFoldDB" id="F2AY28"/>
<dbReference type="Pfam" id="PF20434">
    <property type="entry name" value="BD-FAE"/>
    <property type="match status" value="1"/>
</dbReference>
<gene>
    <name evidence="5" type="ORF">RBWH47_01341</name>
</gene>
<accession>F2AY28</accession>
<keyword evidence="5" id="KW-0858">Xylan degradation</keyword>
<keyword evidence="5" id="KW-0326">Glycosidase</keyword>
<keyword evidence="1 5" id="KW-0378">Hydrolase</keyword>
<dbReference type="EMBL" id="AFAR01000230">
    <property type="protein sequence ID" value="EGF25431.1"/>
    <property type="molecule type" value="Genomic_DNA"/>
</dbReference>
<dbReference type="PANTHER" id="PTHR48081:SF6">
    <property type="entry name" value="PEPTIDASE S9 PROLYL OLIGOPEPTIDASE CATALYTIC DOMAIN-CONTAINING PROTEIN"/>
    <property type="match status" value="1"/>
</dbReference>
<dbReference type="InterPro" id="IPR050300">
    <property type="entry name" value="GDXG_lipolytic_enzyme"/>
</dbReference>
<evidence type="ECO:0000259" key="3">
    <source>
        <dbReference type="Pfam" id="PF00326"/>
    </source>
</evidence>
<dbReference type="GO" id="GO:0006508">
    <property type="term" value="P:proteolysis"/>
    <property type="evidence" value="ECO:0007669"/>
    <property type="project" value="InterPro"/>
</dbReference>
<dbReference type="InterPro" id="IPR049492">
    <property type="entry name" value="BD-FAE-like_dom"/>
</dbReference>
<dbReference type="Pfam" id="PF00326">
    <property type="entry name" value="Peptidase_S9"/>
    <property type="match status" value="1"/>
</dbReference>
<dbReference type="PANTHER" id="PTHR48081">
    <property type="entry name" value="AB HYDROLASE SUPERFAMILY PROTEIN C4A8.06C"/>
    <property type="match status" value="1"/>
</dbReference>
<keyword evidence="5" id="KW-0119">Carbohydrate metabolism</keyword>
<dbReference type="InterPro" id="IPR029058">
    <property type="entry name" value="AB_hydrolase_fold"/>
</dbReference>
<dbReference type="InterPro" id="IPR001375">
    <property type="entry name" value="Peptidase_S9_cat"/>
</dbReference>
<proteinExistence type="predicted"/>
<name>F2AY28_RHOBT</name>
<comment type="caution">
    <text evidence="5">The sequence shown here is derived from an EMBL/GenBank/DDBJ whole genome shotgun (WGS) entry which is preliminary data.</text>
</comment>
<dbReference type="Gene3D" id="3.40.50.1820">
    <property type="entry name" value="alpha/beta hydrolase"/>
    <property type="match status" value="1"/>
</dbReference>
<reference evidence="5 6" key="1">
    <citation type="journal article" date="2013" name="Mar. Genomics">
        <title>Expression of sulfatases in Rhodopirellula baltica and the diversity of sulfatases in the genus Rhodopirellula.</title>
        <authorList>
            <person name="Wegner C.E."/>
            <person name="Richter-Heitmann T."/>
            <person name="Klindworth A."/>
            <person name="Klockow C."/>
            <person name="Richter M."/>
            <person name="Achstetter T."/>
            <person name="Glockner F.O."/>
            <person name="Harder J."/>
        </authorList>
    </citation>
    <scope>NUCLEOTIDE SEQUENCE [LARGE SCALE GENOMIC DNA]</scope>
    <source>
        <strain evidence="5 6">WH47</strain>
    </source>
</reference>
<dbReference type="GO" id="GO:0045493">
    <property type="term" value="P:xylan catabolic process"/>
    <property type="evidence" value="ECO:0007669"/>
    <property type="project" value="UniProtKB-KW"/>
</dbReference>
<organism evidence="5 6">
    <name type="scientific">Rhodopirellula baltica WH47</name>
    <dbReference type="NCBI Taxonomy" id="991778"/>
    <lineage>
        <taxon>Bacteria</taxon>
        <taxon>Pseudomonadati</taxon>
        <taxon>Planctomycetota</taxon>
        <taxon>Planctomycetia</taxon>
        <taxon>Pirellulales</taxon>
        <taxon>Pirellulaceae</taxon>
        <taxon>Rhodopirellula</taxon>
    </lineage>
</organism>
<sequence length="332" mass="36327">MGYDVGLSRKSIPLLDELAMKTTGLAERNWLWGITLTAVMMSATGVCTNCFGTEPSEVLPVWPSDPPKWDAPTEPESDFTKPTDNQVGGKRLIRLGNVSTPEMHVFPAKDANGNPSKTIMVICPGGGFSILAWDLEGTEIADQLVAGGVTSVVLKYRVPTRTMEPKWKPPVQDIQRAIALIRAGKVTGDIPEKVGVMGFSAGGHAACRSATIVERQYDAIDDADQEIRLPDFACLIYPAWLVKKDSHKELDGFEINENSPPMFLVHGEDDRLTVMNCVTVFSKLHEAGVPSALHVFTGSGHGFGGRIDDRADDLWPELCLRWLRDENLLKGK</sequence>
<evidence type="ECO:0000256" key="2">
    <source>
        <dbReference type="SAM" id="MobiDB-lite"/>
    </source>
</evidence>
<keyword evidence="5" id="KW-0624">Polysaccharide degradation</keyword>
<evidence type="ECO:0000256" key="1">
    <source>
        <dbReference type="ARBA" id="ARBA00022801"/>
    </source>
</evidence>
<evidence type="ECO:0000259" key="4">
    <source>
        <dbReference type="Pfam" id="PF20434"/>
    </source>
</evidence>
<dbReference type="PATRIC" id="fig|991778.3.peg.4905"/>
<feature type="domain" description="Peptidase S9 prolyl oligopeptidase catalytic" evidence="3">
    <location>
        <begin position="256"/>
        <end position="305"/>
    </location>
</feature>
<dbReference type="GO" id="GO:0016798">
    <property type="term" value="F:hydrolase activity, acting on glycosyl bonds"/>
    <property type="evidence" value="ECO:0007669"/>
    <property type="project" value="UniProtKB-KW"/>
</dbReference>
<feature type="domain" description="BD-FAE-like" evidence="4">
    <location>
        <begin position="117"/>
        <end position="214"/>
    </location>
</feature>
<dbReference type="Proteomes" id="UP000006222">
    <property type="component" value="Unassembled WGS sequence"/>
</dbReference>
<dbReference type="SUPFAM" id="SSF53474">
    <property type="entry name" value="alpha/beta-Hydrolases"/>
    <property type="match status" value="1"/>
</dbReference>